<evidence type="ECO:0000259" key="2">
    <source>
        <dbReference type="PROSITE" id="PS50157"/>
    </source>
</evidence>
<dbReference type="AlphaFoldDB" id="A0A5N3ZZT6"/>
<sequence>MLFCCHCNKKFSNLKSLILHLKVFHNCNESSHYSCGNCSRNYSNLNSFKKHVTREHLYSTKLPTLARKVSSNVTATCSDDNTTENICELNNKQDEKVEVDSFVIFQEKLNQNMLRFLSQFYADSTFSRKDVQVIVKSISNLLLEPLNVLKCHLNTFEIIGSSLDKYFNELESFLLKFQSEYCNFKYLQEVGNLVLPVEHVIGYGLDKVSKNGTILPQKYVYQRIPLGSTFKMLFQLPNVLQETLKNIKLIHSQNKVCNVIQTDFWKTKIRSEYKSSDIVLPICIYYDEYETGNPLGSHSGIHKLGAVYSSVLVLPDEFQSQLENIFLVLLFHSSDLKRYVNILEQEFQIYFLVASFLGDNLGIHTLLGFTESFRASYYCRFCKSSRDEASTMVVHNDITLRNKDNYAKDLLIDNISSTGIKENCIWNTLKAYHVTENFGVDLSHDIFEGIAAFDMAEILYQYIVVQKLFSISVLNSRVKYFNYGVQNVNKPPLFTLANVKNKKMKMSCAEMKCFVLYFGLMIGD</sequence>
<keyword evidence="1" id="KW-0479">Metal-binding</keyword>
<evidence type="ECO:0000313" key="3">
    <source>
        <dbReference type="EMBL" id="KAB0790573.1"/>
    </source>
</evidence>
<dbReference type="Gene3D" id="3.30.160.60">
    <property type="entry name" value="Classic Zinc Finger"/>
    <property type="match status" value="1"/>
</dbReference>
<protein>
    <recommendedName>
        <fullName evidence="2">C2H2-type domain-containing protein</fullName>
    </recommendedName>
</protein>
<evidence type="ECO:0000313" key="4">
    <source>
        <dbReference type="Proteomes" id="UP000327044"/>
    </source>
</evidence>
<keyword evidence="1" id="KW-0863">Zinc-finger</keyword>
<dbReference type="PROSITE" id="PS50157">
    <property type="entry name" value="ZINC_FINGER_C2H2_2"/>
    <property type="match status" value="2"/>
</dbReference>
<name>A0A5N3ZZT6_PHOPY</name>
<keyword evidence="1" id="KW-0862">Zinc</keyword>
<reference evidence="3 4" key="1">
    <citation type="journal article" date="2018" name="Elife">
        <title>Firefly genomes illuminate parallel origins of bioluminescence in beetles.</title>
        <authorList>
            <person name="Fallon T.R."/>
            <person name="Lower S.E."/>
            <person name="Chang C.H."/>
            <person name="Bessho-Uehara M."/>
            <person name="Martin G.J."/>
            <person name="Bewick A.J."/>
            <person name="Behringer M."/>
            <person name="Debat H.J."/>
            <person name="Wong I."/>
            <person name="Day J.C."/>
            <person name="Suvorov A."/>
            <person name="Silva C.J."/>
            <person name="Stanger-Hall K.F."/>
            <person name="Hall D.W."/>
            <person name="Schmitz R.J."/>
            <person name="Nelson D.R."/>
            <person name="Lewis S.M."/>
            <person name="Shigenobu S."/>
            <person name="Bybee S.M."/>
            <person name="Larracuente A.M."/>
            <person name="Oba Y."/>
            <person name="Weng J.K."/>
        </authorList>
    </citation>
    <scope>NUCLEOTIDE SEQUENCE [LARGE SCALE GENOMIC DNA]</scope>
    <source>
        <strain evidence="3">1611_PpyrPB1</strain>
        <tissue evidence="3">Whole body</tissue>
    </source>
</reference>
<accession>A0A5N3ZZT6</accession>
<organism evidence="3 4">
    <name type="scientific">Photinus pyralis</name>
    <name type="common">Common eastern firefly</name>
    <name type="synonym">Lampyris pyralis</name>
    <dbReference type="NCBI Taxonomy" id="7054"/>
    <lineage>
        <taxon>Eukaryota</taxon>
        <taxon>Metazoa</taxon>
        <taxon>Ecdysozoa</taxon>
        <taxon>Arthropoda</taxon>
        <taxon>Hexapoda</taxon>
        <taxon>Insecta</taxon>
        <taxon>Pterygota</taxon>
        <taxon>Neoptera</taxon>
        <taxon>Endopterygota</taxon>
        <taxon>Coleoptera</taxon>
        <taxon>Polyphaga</taxon>
        <taxon>Elateriformia</taxon>
        <taxon>Elateroidea</taxon>
        <taxon>Lampyridae</taxon>
        <taxon>Lampyrinae</taxon>
        <taxon>Photinus</taxon>
    </lineage>
</organism>
<dbReference type="Proteomes" id="UP000327044">
    <property type="component" value="Unassembled WGS sequence"/>
</dbReference>
<dbReference type="EMBL" id="VVIM01001107">
    <property type="protein sequence ID" value="KAB0790573.1"/>
    <property type="molecule type" value="Genomic_DNA"/>
</dbReference>
<dbReference type="InParanoid" id="A0A5N3ZZT6"/>
<dbReference type="GO" id="GO:0008270">
    <property type="term" value="F:zinc ion binding"/>
    <property type="evidence" value="ECO:0007669"/>
    <property type="project" value="UniProtKB-KW"/>
</dbReference>
<keyword evidence="4" id="KW-1185">Reference proteome</keyword>
<evidence type="ECO:0000256" key="1">
    <source>
        <dbReference type="PROSITE-ProRule" id="PRU00042"/>
    </source>
</evidence>
<dbReference type="SMART" id="SM00355">
    <property type="entry name" value="ZnF_C2H2"/>
    <property type="match status" value="2"/>
</dbReference>
<feature type="domain" description="C2H2-type" evidence="2">
    <location>
        <begin position="2"/>
        <end position="30"/>
    </location>
</feature>
<dbReference type="PROSITE" id="PS00028">
    <property type="entry name" value="ZINC_FINGER_C2H2_1"/>
    <property type="match status" value="2"/>
</dbReference>
<proteinExistence type="predicted"/>
<gene>
    <name evidence="3" type="ORF">PPYR_15023</name>
</gene>
<comment type="caution">
    <text evidence="3">The sequence shown here is derived from an EMBL/GenBank/DDBJ whole genome shotgun (WGS) entry which is preliminary data.</text>
</comment>
<feature type="domain" description="C2H2-type" evidence="2">
    <location>
        <begin position="33"/>
        <end position="63"/>
    </location>
</feature>
<dbReference type="InterPro" id="IPR013087">
    <property type="entry name" value="Znf_C2H2_type"/>
</dbReference>